<protein>
    <submittedName>
        <fullName evidence="2">Uncharacterized protein LOC114337651</fullName>
    </submittedName>
</protein>
<accession>A0A6P7GG07</accession>
<dbReference type="InParanoid" id="A0A6P7GG07"/>
<dbReference type="AlphaFoldDB" id="A0A6P7GG07"/>
<organism evidence="2">
    <name type="scientific">Diabrotica virgifera virgifera</name>
    <name type="common">western corn rootworm</name>
    <dbReference type="NCBI Taxonomy" id="50390"/>
    <lineage>
        <taxon>Eukaryota</taxon>
        <taxon>Metazoa</taxon>
        <taxon>Ecdysozoa</taxon>
        <taxon>Arthropoda</taxon>
        <taxon>Hexapoda</taxon>
        <taxon>Insecta</taxon>
        <taxon>Pterygota</taxon>
        <taxon>Neoptera</taxon>
        <taxon>Endopterygota</taxon>
        <taxon>Coleoptera</taxon>
        <taxon>Polyphaga</taxon>
        <taxon>Cucujiformia</taxon>
        <taxon>Chrysomeloidea</taxon>
        <taxon>Chrysomelidae</taxon>
        <taxon>Galerucinae</taxon>
        <taxon>Diabroticina</taxon>
        <taxon>Diabroticites</taxon>
        <taxon>Diabrotica</taxon>
    </lineage>
</organism>
<gene>
    <name evidence="2" type="primary">LOC114337651</name>
</gene>
<sequence>MEKGQGRIQSYTGKGNWIRNAGLDLSATGATFTPGAQELRIQDLPKRKKKVNPSPLGEDGKLRYPPKKSRKQIEQEELLLEQHAKKVDTSAFVDIIDLLSGDYHRRKESEKIAKQKELKMKRKTEALKMEGYSYEKERGFLHLMKWLVSNTCTLHVHTDDSQF</sequence>
<proteinExistence type="predicted"/>
<evidence type="ECO:0000256" key="1">
    <source>
        <dbReference type="SAM" id="MobiDB-lite"/>
    </source>
</evidence>
<reference evidence="2" key="1">
    <citation type="submission" date="2025-08" db="UniProtKB">
        <authorList>
            <consortium name="RefSeq"/>
        </authorList>
    </citation>
    <scope>IDENTIFICATION</scope>
    <source>
        <tissue evidence="2">Whole insect</tissue>
    </source>
</reference>
<evidence type="ECO:0000313" key="2">
    <source>
        <dbReference type="RefSeq" id="XP_028143963.1"/>
    </source>
</evidence>
<dbReference type="RefSeq" id="XP_028143963.1">
    <property type="nucleotide sequence ID" value="XM_028288162.1"/>
</dbReference>
<name>A0A6P7GG07_DIAVI</name>
<feature type="region of interest" description="Disordered" evidence="1">
    <location>
        <begin position="37"/>
        <end position="69"/>
    </location>
</feature>